<keyword evidence="1" id="KW-0472">Membrane</keyword>
<feature type="transmembrane region" description="Helical" evidence="1">
    <location>
        <begin position="254"/>
        <end position="277"/>
    </location>
</feature>
<reference evidence="3" key="2">
    <citation type="submission" date="2021-04" db="EMBL/GenBank/DDBJ databases">
        <authorList>
            <person name="Gilroy R."/>
        </authorList>
    </citation>
    <scope>NUCLEOTIDE SEQUENCE</scope>
    <source>
        <strain evidence="3">ChiHecec3B27-8219</strain>
    </source>
</reference>
<evidence type="ECO:0000313" key="4">
    <source>
        <dbReference type="Proteomes" id="UP000824055"/>
    </source>
</evidence>
<evidence type="ECO:0000313" key="3">
    <source>
        <dbReference type="EMBL" id="HIZ68593.1"/>
    </source>
</evidence>
<sequence length="399" mass="45587">MKLSVVIVNYNVRFYLEQCLRSVKKAIQGLQAEVWVVDNHSCDGSLEYLRPRFPWVNIVPNLHNEGFSKANNLALRQCHGEYALLLNPDTIVAEDTLREALRFMEAHPDAGALGVRMLNPDGTSAPESRRGIPSPMTAFYKLTGLCRRFPHHPRLGHYYMGGISWHEPHEIEIVSGAFCLLRRTALSEVGFLDEDFFMYGEDIDLSYRLLRQGYHNYYLPALILHYKGESTRRSSFRHVHVFHEAMLIFLRKHYAHFSFLLLAPLQLAIYLQALLTLARMGFAHARHVLGFFPRKRRKSNPLYIFLGRESTLNECRALAQAHGLEALFVEGSMETLPQGHLSRALSLTPGRETFVVYDTEAYPYSAILQLFTQAPKPKVALGTYDPATKTLITPNEILR</sequence>
<reference evidence="3" key="1">
    <citation type="journal article" date="2021" name="PeerJ">
        <title>Extensive microbial diversity within the chicken gut microbiome revealed by metagenomics and culture.</title>
        <authorList>
            <person name="Gilroy R."/>
            <person name="Ravi A."/>
            <person name="Getino M."/>
            <person name="Pursley I."/>
            <person name="Horton D.L."/>
            <person name="Alikhan N.F."/>
            <person name="Baker D."/>
            <person name="Gharbi K."/>
            <person name="Hall N."/>
            <person name="Watson M."/>
            <person name="Adriaenssens E.M."/>
            <person name="Foster-Nyarko E."/>
            <person name="Jarju S."/>
            <person name="Secka A."/>
            <person name="Antonio M."/>
            <person name="Oren A."/>
            <person name="Chaudhuri R.R."/>
            <person name="La Ragione R."/>
            <person name="Hildebrand F."/>
            <person name="Pallen M.J."/>
        </authorList>
    </citation>
    <scope>NUCLEOTIDE SEQUENCE</scope>
    <source>
        <strain evidence="3">ChiHecec3B27-8219</strain>
    </source>
</reference>
<comment type="caution">
    <text evidence="3">The sequence shown here is derived from an EMBL/GenBank/DDBJ whole genome shotgun (WGS) entry which is preliminary data.</text>
</comment>
<protein>
    <submittedName>
        <fullName evidence="3">Glycosyltransferase family 2 protein</fullName>
    </submittedName>
</protein>
<dbReference type="Proteomes" id="UP000824055">
    <property type="component" value="Unassembled WGS sequence"/>
</dbReference>
<dbReference type="SUPFAM" id="SSF53448">
    <property type="entry name" value="Nucleotide-diphospho-sugar transferases"/>
    <property type="match status" value="1"/>
</dbReference>
<accession>A0A9D2FW87</accession>
<evidence type="ECO:0000256" key="1">
    <source>
        <dbReference type="SAM" id="Phobius"/>
    </source>
</evidence>
<dbReference type="Pfam" id="PF00535">
    <property type="entry name" value="Glycos_transf_2"/>
    <property type="match status" value="1"/>
</dbReference>
<organism evidence="3 4">
    <name type="scientific">Candidatus Prevotella avicola</name>
    <dbReference type="NCBI Taxonomy" id="2838738"/>
    <lineage>
        <taxon>Bacteria</taxon>
        <taxon>Pseudomonadati</taxon>
        <taxon>Bacteroidota</taxon>
        <taxon>Bacteroidia</taxon>
        <taxon>Bacteroidales</taxon>
        <taxon>Prevotellaceae</taxon>
        <taxon>Prevotella</taxon>
    </lineage>
</organism>
<name>A0A9D2FW87_9BACT</name>
<gene>
    <name evidence="3" type="ORF">H9966_01700</name>
</gene>
<keyword evidence="1" id="KW-0812">Transmembrane</keyword>
<dbReference type="PANTHER" id="PTHR43179">
    <property type="entry name" value="RHAMNOSYLTRANSFERASE WBBL"/>
    <property type="match status" value="1"/>
</dbReference>
<dbReference type="AlphaFoldDB" id="A0A9D2FW87"/>
<dbReference type="InterPro" id="IPR029044">
    <property type="entry name" value="Nucleotide-diphossugar_trans"/>
</dbReference>
<dbReference type="CDD" id="cd04186">
    <property type="entry name" value="GT_2_like_c"/>
    <property type="match status" value="1"/>
</dbReference>
<dbReference type="EMBL" id="DXBE01000018">
    <property type="protein sequence ID" value="HIZ68593.1"/>
    <property type="molecule type" value="Genomic_DNA"/>
</dbReference>
<feature type="domain" description="Glycosyltransferase 2-like" evidence="2">
    <location>
        <begin position="4"/>
        <end position="188"/>
    </location>
</feature>
<dbReference type="InterPro" id="IPR001173">
    <property type="entry name" value="Glyco_trans_2-like"/>
</dbReference>
<dbReference type="PANTHER" id="PTHR43179:SF7">
    <property type="entry name" value="RHAMNOSYLTRANSFERASE WBBL"/>
    <property type="match status" value="1"/>
</dbReference>
<dbReference type="Gene3D" id="3.90.550.10">
    <property type="entry name" value="Spore Coat Polysaccharide Biosynthesis Protein SpsA, Chain A"/>
    <property type="match status" value="1"/>
</dbReference>
<proteinExistence type="predicted"/>
<evidence type="ECO:0000259" key="2">
    <source>
        <dbReference type="Pfam" id="PF00535"/>
    </source>
</evidence>
<keyword evidence="1" id="KW-1133">Transmembrane helix</keyword>